<comment type="caution">
    <text evidence="1">The sequence shown here is derived from an EMBL/GenBank/DDBJ whole genome shotgun (WGS) entry which is preliminary data.</text>
</comment>
<dbReference type="EMBL" id="JBICRM010000033">
    <property type="protein sequence ID" value="MFG1709074.1"/>
    <property type="molecule type" value="Genomic_DNA"/>
</dbReference>
<organism evidence="1 2">
    <name type="scientific">Nonomuraea marmarensis</name>
    <dbReference type="NCBI Taxonomy" id="3351344"/>
    <lineage>
        <taxon>Bacteria</taxon>
        <taxon>Bacillati</taxon>
        <taxon>Actinomycetota</taxon>
        <taxon>Actinomycetes</taxon>
        <taxon>Streptosporangiales</taxon>
        <taxon>Streptosporangiaceae</taxon>
        <taxon>Nonomuraea</taxon>
    </lineage>
</organism>
<gene>
    <name evidence="1" type="ORF">ACFLIM_38375</name>
</gene>
<proteinExistence type="predicted"/>
<accession>A0ABW7ASL6</accession>
<keyword evidence="2" id="KW-1185">Reference proteome</keyword>
<evidence type="ECO:0000313" key="2">
    <source>
        <dbReference type="Proteomes" id="UP001603978"/>
    </source>
</evidence>
<dbReference type="Proteomes" id="UP001603978">
    <property type="component" value="Unassembled WGS sequence"/>
</dbReference>
<name>A0ABW7ASL6_9ACTN</name>
<dbReference type="RefSeq" id="WP_393173489.1">
    <property type="nucleotide sequence ID" value="NZ_JBICRM010000033.1"/>
</dbReference>
<evidence type="ECO:0000313" key="1">
    <source>
        <dbReference type="EMBL" id="MFG1709074.1"/>
    </source>
</evidence>
<reference evidence="1 2" key="1">
    <citation type="submission" date="2024-10" db="EMBL/GenBank/DDBJ databases">
        <authorList>
            <person name="Topkara A.R."/>
            <person name="Saygin H."/>
        </authorList>
    </citation>
    <scope>NUCLEOTIDE SEQUENCE [LARGE SCALE GENOMIC DNA]</scope>
    <source>
        <strain evidence="1 2">M3C6</strain>
    </source>
</reference>
<sequence>MSEVLRHVPSPFPDGKFPPGLGAVVQRTVISGELPALIVIHDDENDWLIGDDVTDASDPDASAICHVARIVDLDPSVAESASLPCGYAA</sequence>
<protein>
    <submittedName>
        <fullName evidence="1">Uncharacterized protein</fullName>
    </submittedName>
</protein>